<dbReference type="KEGG" id="mtun:MTUNDRAET4_0074.2"/>
<organism evidence="2 3">
    <name type="scientific">Methylocella tundrae</name>
    <dbReference type="NCBI Taxonomy" id="227605"/>
    <lineage>
        <taxon>Bacteria</taxon>
        <taxon>Pseudomonadati</taxon>
        <taxon>Pseudomonadota</taxon>
        <taxon>Alphaproteobacteria</taxon>
        <taxon>Hyphomicrobiales</taxon>
        <taxon>Beijerinckiaceae</taxon>
        <taxon>Methylocella</taxon>
    </lineage>
</organism>
<dbReference type="AlphaFoldDB" id="A0A4U8Z7H6"/>
<keyword evidence="2" id="KW-0614">Plasmid</keyword>
<name>A0A4U8Z7H6_METTU</name>
<accession>A0A4U8Z7H6</accession>
<feature type="region of interest" description="Disordered" evidence="1">
    <location>
        <begin position="82"/>
        <end position="115"/>
    </location>
</feature>
<evidence type="ECO:0000313" key="3">
    <source>
        <dbReference type="Proteomes" id="UP000294360"/>
    </source>
</evidence>
<protein>
    <submittedName>
        <fullName evidence="2">Uncharacterized protein</fullName>
    </submittedName>
</protein>
<proteinExistence type="predicted"/>
<reference evidence="2 3" key="1">
    <citation type="submission" date="2019-03" db="EMBL/GenBank/DDBJ databases">
        <authorList>
            <person name="Kox A.R. M."/>
        </authorList>
    </citation>
    <scope>NUCLEOTIDE SEQUENCE [LARGE SCALE GENOMIC DNA]</scope>
    <source>
        <strain evidence="2">MTUNDRAET4 annotated genome</strain>
        <plasmid evidence="3">3</plasmid>
    </source>
</reference>
<gene>
    <name evidence="2" type="ORF">MTUNDRAET4_0074</name>
</gene>
<sequence>MNSLNINAPSRTIAPGLLRSANASARNSLSKASFSISAGRWTLLKRLLQRPRRIPARPKTFSLSDYTPADARLIAQNAIETSAFRDPSTQFNPSFPKDPRHDSSRCRSRAHESGAHSRYFNAHQMEFG</sequence>
<evidence type="ECO:0000256" key="1">
    <source>
        <dbReference type="SAM" id="MobiDB-lite"/>
    </source>
</evidence>
<dbReference type="EMBL" id="LR536452">
    <property type="protein sequence ID" value="VFU17517.1"/>
    <property type="molecule type" value="Genomic_DNA"/>
</dbReference>
<feature type="compositionally biased region" description="Basic and acidic residues" evidence="1">
    <location>
        <begin position="97"/>
        <end position="115"/>
    </location>
</feature>
<geneLocation type="plasmid" evidence="2 3">
    <name>3</name>
</geneLocation>
<dbReference type="Proteomes" id="UP000294360">
    <property type="component" value="Plasmid 3"/>
</dbReference>
<evidence type="ECO:0000313" key="2">
    <source>
        <dbReference type="EMBL" id="VFU17517.1"/>
    </source>
</evidence>